<sequence>MRTFMSKFEKMTADTQAVDASVDGVLRALRSPGNDGMSLEQLQALFAEVVRAYAHLRESDKELAPFPSNSDVSATEVAIAATGILEAADMAAFELGMWQTLKN</sequence>
<gene>
    <name evidence="1" type="ORF">SAMN05444142_102247</name>
</gene>
<name>A0A1M6MYR4_9RHOB</name>
<protein>
    <submittedName>
        <fullName evidence="1">Uncharacterized protein</fullName>
    </submittedName>
</protein>
<keyword evidence="2" id="KW-1185">Reference proteome</keyword>
<reference evidence="1 2" key="1">
    <citation type="submission" date="2016-11" db="EMBL/GenBank/DDBJ databases">
        <authorList>
            <person name="Varghese N."/>
            <person name="Submissions S."/>
        </authorList>
    </citation>
    <scope>NUCLEOTIDE SEQUENCE [LARGE SCALE GENOMIC DNA]</scope>
    <source>
        <strain evidence="1 2">DSM 29620</strain>
    </source>
</reference>
<organism evidence="1 2">
    <name type="scientific">Lutimaribacter pacificus</name>
    <dbReference type="NCBI Taxonomy" id="391948"/>
    <lineage>
        <taxon>Bacteria</taxon>
        <taxon>Pseudomonadati</taxon>
        <taxon>Pseudomonadota</taxon>
        <taxon>Alphaproteobacteria</taxon>
        <taxon>Rhodobacterales</taxon>
        <taxon>Roseobacteraceae</taxon>
        <taxon>Lutimaribacter</taxon>
    </lineage>
</organism>
<evidence type="ECO:0000313" key="2">
    <source>
        <dbReference type="Proteomes" id="UP000324252"/>
    </source>
</evidence>
<dbReference type="EMBL" id="FQZZ01000002">
    <property type="protein sequence ID" value="SHJ88621.1"/>
    <property type="molecule type" value="Genomic_DNA"/>
</dbReference>
<dbReference type="Proteomes" id="UP000324252">
    <property type="component" value="Unassembled WGS sequence"/>
</dbReference>
<evidence type="ECO:0000313" key="1">
    <source>
        <dbReference type="EMBL" id="SHJ88621.1"/>
    </source>
</evidence>
<accession>A0A1M6MYR4</accession>
<proteinExistence type="predicted"/>
<dbReference type="AlphaFoldDB" id="A0A1M6MYR4"/>